<comment type="caution">
    <text evidence="1">The sequence shown here is derived from an EMBL/GenBank/DDBJ whole genome shotgun (WGS) entry which is preliminary data.</text>
</comment>
<proteinExistence type="predicted"/>
<evidence type="ECO:0000313" key="1">
    <source>
        <dbReference type="EMBL" id="MDG3493319.1"/>
    </source>
</evidence>
<accession>A0A9X4RJZ8</accession>
<dbReference type="AlphaFoldDB" id="A0A9X4RJZ8"/>
<name>A0A9X4RJZ8_9CYAN</name>
<dbReference type="RefSeq" id="WP_009625360.1">
    <property type="nucleotide sequence ID" value="NZ_VBTY01000009.1"/>
</dbReference>
<gene>
    <name evidence="1" type="ORF">FEV09_02000</name>
</gene>
<sequence>MDETITIDGSWTLFIGELSATLLIVQDGDRIGGTFANSSEHLSLKGNISRNLQVNFTIESTKRQGWAGKFEGVLNGNVMSGTTNLPKLGNSLWSASRQTRRSNSPK</sequence>
<keyword evidence="2" id="KW-1185">Reference proteome</keyword>
<dbReference type="Proteomes" id="UP001152872">
    <property type="component" value="Unassembled WGS sequence"/>
</dbReference>
<protein>
    <submittedName>
        <fullName evidence="1">Uncharacterized protein</fullName>
    </submittedName>
</protein>
<evidence type="ECO:0000313" key="2">
    <source>
        <dbReference type="Proteomes" id="UP001152872"/>
    </source>
</evidence>
<dbReference type="EMBL" id="VBTY01000009">
    <property type="protein sequence ID" value="MDG3493319.1"/>
    <property type="molecule type" value="Genomic_DNA"/>
</dbReference>
<reference evidence="1" key="1">
    <citation type="submission" date="2019-05" db="EMBL/GenBank/DDBJ databases">
        <title>Whole genome sequencing of Pseudanabaena catenata USMAC16.</title>
        <authorList>
            <person name="Khan Z."/>
            <person name="Omar W.M."/>
            <person name="Convey P."/>
            <person name="Merican F."/>
            <person name="Najimudin N."/>
        </authorList>
    </citation>
    <scope>NUCLEOTIDE SEQUENCE</scope>
    <source>
        <strain evidence="1">USMAC16</strain>
    </source>
</reference>
<organism evidence="1 2">
    <name type="scientific">Pseudanabaena catenata USMAC16</name>
    <dbReference type="NCBI Taxonomy" id="1855837"/>
    <lineage>
        <taxon>Bacteria</taxon>
        <taxon>Bacillati</taxon>
        <taxon>Cyanobacteriota</taxon>
        <taxon>Cyanophyceae</taxon>
        <taxon>Pseudanabaenales</taxon>
        <taxon>Pseudanabaenaceae</taxon>
        <taxon>Pseudanabaena</taxon>
    </lineage>
</organism>